<feature type="domain" description="Gamma tubulin complex component C-terminal" evidence="6">
    <location>
        <begin position="3"/>
        <end position="299"/>
    </location>
</feature>
<evidence type="ECO:0000256" key="3">
    <source>
        <dbReference type="ARBA" id="ARBA00022701"/>
    </source>
</evidence>
<keyword evidence="4 5" id="KW-0206">Cytoskeleton</keyword>
<dbReference type="Gene3D" id="1.20.120.1900">
    <property type="entry name" value="Gamma-tubulin complex, C-terminal domain"/>
    <property type="match status" value="1"/>
</dbReference>
<dbReference type="InParanoid" id="D8M214"/>
<evidence type="ECO:0000313" key="8">
    <source>
        <dbReference type="Proteomes" id="UP000008312"/>
    </source>
</evidence>
<evidence type="ECO:0000256" key="1">
    <source>
        <dbReference type="ARBA" id="ARBA00010337"/>
    </source>
</evidence>
<evidence type="ECO:0000313" key="7">
    <source>
        <dbReference type="EMBL" id="CBK22103.2"/>
    </source>
</evidence>
<dbReference type="GO" id="GO:0000930">
    <property type="term" value="C:gamma-tubulin complex"/>
    <property type="evidence" value="ECO:0007669"/>
    <property type="project" value="TreeGrafter"/>
</dbReference>
<dbReference type="Pfam" id="PF04130">
    <property type="entry name" value="GCP_C_terminal"/>
    <property type="match status" value="1"/>
</dbReference>
<dbReference type="GeneID" id="24919371"/>
<evidence type="ECO:0000259" key="6">
    <source>
        <dbReference type="Pfam" id="PF04130"/>
    </source>
</evidence>
<dbReference type="GO" id="GO:0005874">
    <property type="term" value="C:microtubule"/>
    <property type="evidence" value="ECO:0007669"/>
    <property type="project" value="UniProtKB-KW"/>
</dbReference>
<keyword evidence="8" id="KW-1185">Reference proteome</keyword>
<dbReference type="AlphaFoldDB" id="D8M214"/>
<dbReference type="GO" id="GO:0031122">
    <property type="term" value="P:cytoplasmic microtubule organization"/>
    <property type="evidence" value="ECO:0007669"/>
    <property type="project" value="TreeGrafter"/>
</dbReference>
<dbReference type="GO" id="GO:0000278">
    <property type="term" value="P:mitotic cell cycle"/>
    <property type="evidence" value="ECO:0007669"/>
    <property type="project" value="TreeGrafter"/>
</dbReference>
<comment type="subcellular location">
    <subcellularLocation>
        <location evidence="5">Cytoplasm</location>
        <location evidence="5">Cytoskeleton</location>
        <location evidence="5">Microtubule organizing center</location>
    </subcellularLocation>
</comment>
<dbReference type="GO" id="GO:0051225">
    <property type="term" value="P:spindle assembly"/>
    <property type="evidence" value="ECO:0007669"/>
    <property type="project" value="TreeGrafter"/>
</dbReference>
<evidence type="ECO:0000256" key="2">
    <source>
        <dbReference type="ARBA" id="ARBA00022490"/>
    </source>
</evidence>
<proteinExistence type="inferred from homology"/>
<dbReference type="RefSeq" id="XP_012896151.1">
    <property type="nucleotide sequence ID" value="XM_013040697.1"/>
</dbReference>
<dbReference type="EMBL" id="FN668647">
    <property type="protein sequence ID" value="CBK22103.2"/>
    <property type="molecule type" value="Genomic_DNA"/>
</dbReference>
<gene>
    <name evidence="7" type="ORF">GSBLH_T00002168001</name>
</gene>
<dbReference type="InterPro" id="IPR040457">
    <property type="entry name" value="GCP_C"/>
</dbReference>
<sequence>MLRGDLSIYLHDFLHEYLALPASSVDLVKVQSLFQEAVFHVFPPNLASAQKFVESLSVEKRRATGNERGWDVIEIGVNLNYPLNIIISNSLLQKYKKLFYQLLLLNRVCRSLDTTWGILNQLKEKSVQSILLDARILHNNFKYFFNTILFFLSTDVIIPAASKFEAELPSYNTIDAFVQNFEDFVGGIYEKCFLVSDSLQRALRTVCNVSIDFVDLITSQLCQKSEFKQRRDYSLDSSLAEEPQDRTISQITAEMKARRRERSAKLREVSESEEWKVGIDSLRKRFEKSRSEFLSLLESQPGFLQSSFLGLHRKLRLAYRV</sequence>
<dbReference type="GO" id="GO:0000922">
    <property type="term" value="C:spindle pole"/>
    <property type="evidence" value="ECO:0007669"/>
    <property type="project" value="InterPro"/>
</dbReference>
<evidence type="ECO:0000256" key="5">
    <source>
        <dbReference type="RuleBase" id="RU363050"/>
    </source>
</evidence>
<keyword evidence="2 5" id="KW-0963">Cytoplasm</keyword>
<dbReference type="GO" id="GO:0051321">
    <property type="term" value="P:meiotic cell cycle"/>
    <property type="evidence" value="ECO:0007669"/>
    <property type="project" value="TreeGrafter"/>
</dbReference>
<evidence type="ECO:0000256" key="4">
    <source>
        <dbReference type="ARBA" id="ARBA00023212"/>
    </source>
</evidence>
<dbReference type="PANTHER" id="PTHR19302">
    <property type="entry name" value="GAMMA TUBULIN COMPLEX PROTEIN"/>
    <property type="match status" value="1"/>
</dbReference>
<organism evidence="7">
    <name type="scientific">Blastocystis hominis</name>
    <dbReference type="NCBI Taxonomy" id="12968"/>
    <lineage>
        <taxon>Eukaryota</taxon>
        <taxon>Sar</taxon>
        <taxon>Stramenopiles</taxon>
        <taxon>Bigyra</taxon>
        <taxon>Opalozoa</taxon>
        <taxon>Opalinata</taxon>
        <taxon>Blastocystidae</taxon>
        <taxon>Blastocystis</taxon>
    </lineage>
</organism>
<dbReference type="GO" id="GO:0007020">
    <property type="term" value="P:microtubule nucleation"/>
    <property type="evidence" value="ECO:0007669"/>
    <property type="project" value="InterPro"/>
</dbReference>
<name>D8M214_BLAHO</name>
<comment type="similarity">
    <text evidence="1 5">Belongs to the TUBGCP family.</text>
</comment>
<protein>
    <recommendedName>
        <fullName evidence="5">Spindle pole body component</fullName>
    </recommendedName>
</protein>
<dbReference type="InterPro" id="IPR007259">
    <property type="entry name" value="GCP"/>
</dbReference>
<accession>D8M214</accession>
<dbReference type="InterPro" id="IPR042241">
    <property type="entry name" value="GCP_C_sf"/>
</dbReference>
<dbReference type="Proteomes" id="UP000008312">
    <property type="component" value="Unassembled WGS sequence"/>
</dbReference>
<dbReference type="OrthoDB" id="2192946at2759"/>
<keyword evidence="3 5" id="KW-0493">Microtubule</keyword>
<dbReference type="GO" id="GO:0051011">
    <property type="term" value="F:microtubule minus-end binding"/>
    <property type="evidence" value="ECO:0007669"/>
    <property type="project" value="TreeGrafter"/>
</dbReference>
<reference evidence="7" key="1">
    <citation type="submission" date="2010-02" db="EMBL/GenBank/DDBJ databases">
        <title>Sequencing and annotation of the Blastocystis hominis genome.</title>
        <authorList>
            <person name="Wincker P."/>
        </authorList>
    </citation>
    <scope>NUCLEOTIDE SEQUENCE</scope>
    <source>
        <strain evidence="7">Singapore isolate B</strain>
    </source>
</reference>
<dbReference type="GO" id="GO:0043015">
    <property type="term" value="F:gamma-tubulin binding"/>
    <property type="evidence" value="ECO:0007669"/>
    <property type="project" value="InterPro"/>
</dbReference>